<evidence type="ECO:0000313" key="2">
    <source>
        <dbReference type="EMBL" id="BBZ47349.1"/>
    </source>
</evidence>
<accession>A0A7I7Z0D9</accession>
<evidence type="ECO:0000313" key="3">
    <source>
        <dbReference type="Proteomes" id="UP000467105"/>
    </source>
</evidence>
<keyword evidence="1" id="KW-1133">Transmembrane helix</keyword>
<dbReference type="Proteomes" id="UP000467105">
    <property type="component" value="Chromosome"/>
</dbReference>
<sequence length="74" mass="7846">MLGVRVTVHVFQAGLVHVLVGVLCSVGVGVGVGVLDMVVFVHGMRVLVLNAGVLVLVRVRSLVAVWLVHDRILP</sequence>
<keyword evidence="1" id="KW-0472">Membrane</keyword>
<dbReference type="AlphaFoldDB" id="A0A7I7Z0D9"/>
<keyword evidence="1" id="KW-0812">Transmembrane</keyword>
<organism evidence="2 3">
    <name type="scientific">Mycobacterium parmense</name>
    <dbReference type="NCBI Taxonomy" id="185642"/>
    <lineage>
        <taxon>Bacteria</taxon>
        <taxon>Bacillati</taxon>
        <taxon>Actinomycetota</taxon>
        <taxon>Actinomycetes</taxon>
        <taxon>Mycobacteriales</taxon>
        <taxon>Mycobacteriaceae</taxon>
        <taxon>Mycobacterium</taxon>
        <taxon>Mycobacterium simiae complex</taxon>
    </lineage>
</organism>
<feature type="transmembrane region" description="Helical" evidence="1">
    <location>
        <begin position="15"/>
        <end position="35"/>
    </location>
</feature>
<reference evidence="2 3" key="1">
    <citation type="journal article" date="2019" name="Emerg. Microbes Infect.">
        <title>Comprehensive subspecies identification of 175 nontuberculous mycobacteria species based on 7547 genomic profiles.</title>
        <authorList>
            <person name="Matsumoto Y."/>
            <person name="Kinjo T."/>
            <person name="Motooka D."/>
            <person name="Nabeya D."/>
            <person name="Jung N."/>
            <person name="Uechi K."/>
            <person name="Horii T."/>
            <person name="Iida T."/>
            <person name="Fujita J."/>
            <person name="Nakamura S."/>
        </authorList>
    </citation>
    <scope>NUCLEOTIDE SEQUENCE [LARGE SCALE GENOMIC DNA]</scope>
    <source>
        <strain evidence="2 3">JCM 14742</strain>
    </source>
</reference>
<evidence type="ECO:0000256" key="1">
    <source>
        <dbReference type="SAM" id="Phobius"/>
    </source>
</evidence>
<name>A0A7I7Z0D9_9MYCO</name>
<keyword evidence="3" id="KW-1185">Reference proteome</keyword>
<protein>
    <submittedName>
        <fullName evidence="2">Uncharacterized protein</fullName>
    </submittedName>
</protein>
<feature type="transmembrane region" description="Helical" evidence="1">
    <location>
        <begin position="47"/>
        <end position="68"/>
    </location>
</feature>
<dbReference type="EMBL" id="AP022614">
    <property type="protein sequence ID" value="BBZ47349.1"/>
    <property type="molecule type" value="Genomic_DNA"/>
</dbReference>
<gene>
    <name evidence="2" type="ORF">MPRM_46300</name>
</gene>
<proteinExistence type="predicted"/>